<accession>A0A1Y1UWA1</accession>
<evidence type="ECO:0000256" key="7">
    <source>
        <dbReference type="ARBA" id="ARBA00022958"/>
    </source>
</evidence>
<dbReference type="STRING" id="1754191.A0A1Y1UWA1"/>
<keyword evidence="5" id="KW-0631">Potassium channel</keyword>
<keyword evidence="9" id="KW-0406">Ion transport</keyword>
<dbReference type="PANTHER" id="PTHR11537">
    <property type="entry name" value="VOLTAGE-GATED POTASSIUM CHANNEL"/>
    <property type="match status" value="1"/>
</dbReference>
<protein>
    <submittedName>
        <fullName evidence="14">Ion transport protein</fullName>
    </submittedName>
</protein>
<feature type="domain" description="Ion transport" evidence="13">
    <location>
        <begin position="23"/>
        <end position="232"/>
    </location>
</feature>
<dbReference type="OrthoDB" id="415460at2759"/>
<comment type="subcellular location">
    <subcellularLocation>
        <location evidence="1">Membrane</location>
        <topology evidence="1">Multi-pass membrane protein</topology>
    </subcellularLocation>
</comment>
<dbReference type="SUPFAM" id="SSF81324">
    <property type="entry name" value="Voltage-gated potassium channels"/>
    <property type="match status" value="1"/>
</dbReference>
<dbReference type="Pfam" id="PF00520">
    <property type="entry name" value="Ion_trans"/>
    <property type="match status" value="1"/>
</dbReference>
<evidence type="ECO:0000313" key="14">
    <source>
        <dbReference type="EMBL" id="ORX42316.1"/>
    </source>
</evidence>
<gene>
    <name evidence="14" type="ORF">BCR36DRAFT_416193</name>
</gene>
<keyword evidence="8 12" id="KW-1133">Transmembrane helix</keyword>
<evidence type="ECO:0000256" key="10">
    <source>
        <dbReference type="ARBA" id="ARBA00023136"/>
    </source>
</evidence>
<dbReference type="InterPro" id="IPR028325">
    <property type="entry name" value="VG_K_chnl"/>
</dbReference>
<feature type="transmembrane region" description="Helical" evidence="12">
    <location>
        <begin position="47"/>
        <end position="68"/>
    </location>
</feature>
<dbReference type="PRINTS" id="PR00169">
    <property type="entry name" value="KCHANNEL"/>
</dbReference>
<dbReference type="GO" id="GO:0005249">
    <property type="term" value="F:voltage-gated potassium channel activity"/>
    <property type="evidence" value="ECO:0007669"/>
    <property type="project" value="InterPro"/>
</dbReference>
<dbReference type="InterPro" id="IPR005821">
    <property type="entry name" value="Ion_trans_dom"/>
</dbReference>
<keyword evidence="11" id="KW-0407">Ion channel</keyword>
<dbReference type="AlphaFoldDB" id="A0A1Y1UWA1"/>
<proteinExistence type="predicted"/>
<reference evidence="14 15" key="2">
    <citation type="submission" date="2016-08" db="EMBL/GenBank/DDBJ databases">
        <title>Pervasive Adenine N6-methylation of Active Genes in Fungi.</title>
        <authorList>
            <consortium name="DOE Joint Genome Institute"/>
            <person name="Mondo S.J."/>
            <person name="Dannebaum R.O."/>
            <person name="Kuo R.C."/>
            <person name="Labutti K."/>
            <person name="Haridas S."/>
            <person name="Kuo A."/>
            <person name="Salamov A."/>
            <person name="Ahrendt S.R."/>
            <person name="Lipzen A."/>
            <person name="Sullivan W."/>
            <person name="Andreopoulos W.B."/>
            <person name="Clum A."/>
            <person name="Lindquist E."/>
            <person name="Daum C."/>
            <person name="Ramamoorthy G.K."/>
            <person name="Gryganskyi A."/>
            <person name="Culley D."/>
            <person name="Magnuson J.K."/>
            <person name="James T.Y."/>
            <person name="O'Malley M.A."/>
            <person name="Stajich J.E."/>
            <person name="Spatafora J.W."/>
            <person name="Visel A."/>
            <person name="Grigoriev I.V."/>
        </authorList>
    </citation>
    <scope>NUCLEOTIDE SEQUENCE [LARGE SCALE GENOMIC DNA]</scope>
    <source>
        <strain evidence="15">finn</strain>
    </source>
</reference>
<evidence type="ECO:0000256" key="5">
    <source>
        <dbReference type="ARBA" id="ARBA00022826"/>
    </source>
</evidence>
<sequence>MRFRKRLFEIIEVAEPEDKPSLFYDIFIIITIVISIIPLAFKETCKFFEYSDIIVAIIFVIDYILRLITADYKLKKEKTYLSFILYPFTFWAIIDLFSILPSLSILYDGLKLLRVLNLIKTLRVIRAIKLFRYSNSTTIIFDVISNSKTPLSAVCTLAIGYILVSALIIFNVENDTFDTFFSAVYWATVSLTTVGYGDLYPVTTEGRMIAMVSSLFGIALVALPAGIITAGYMDSLNKIIEEKIESKNKLNEKSKSKSEYDTNKEKYIVKNNFKFLLISMEY</sequence>
<evidence type="ECO:0000256" key="6">
    <source>
        <dbReference type="ARBA" id="ARBA00022882"/>
    </source>
</evidence>
<dbReference type="InterPro" id="IPR027359">
    <property type="entry name" value="Volt_channel_dom_sf"/>
</dbReference>
<keyword evidence="3" id="KW-0633">Potassium transport</keyword>
<evidence type="ECO:0000256" key="12">
    <source>
        <dbReference type="SAM" id="Phobius"/>
    </source>
</evidence>
<feature type="transmembrane region" description="Helical" evidence="12">
    <location>
        <begin position="80"/>
        <end position="107"/>
    </location>
</feature>
<evidence type="ECO:0000256" key="4">
    <source>
        <dbReference type="ARBA" id="ARBA00022692"/>
    </source>
</evidence>
<evidence type="ECO:0000256" key="8">
    <source>
        <dbReference type="ARBA" id="ARBA00022989"/>
    </source>
</evidence>
<dbReference type="GO" id="GO:0001508">
    <property type="term" value="P:action potential"/>
    <property type="evidence" value="ECO:0007669"/>
    <property type="project" value="TreeGrafter"/>
</dbReference>
<reference evidence="14 15" key="1">
    <citation type="submission" date="2016-08" db="EMBL/GenBank/DDBJ databases">
        <title>Genomes of anaerobic fungi encode conserved fungal cellulosomes for biomass hydrolysis.</title>
        <authorList>
            <consortium name="DOE Joint Genome Institute"/>
            <person name="Haitjema C.H."/>
            <person name="Gilmore S.P."/>
            <person name="Henske J.K."/>
            <person name="Solomon K.V."/>
            <person name="De Groot R."/>
            <person name="Kuo A."/>
            <person name="Mondo S.J."/>
            <person name="Salamov A.A."/>
            <person name="Labutti K."/>
            <person name="Zhao Z."/>
            <person name="Chiniquy J."/>
            <person name="Barry K."/>
            <person name="Brewer H.M."/>
            <person name="Purvine S.O."/>
            <person name="Wright A.T."/>
            <person name="Boxma B."/>
            <person name="Van Alen T."/>
            <person name="Hackstein J.H."/>
            <person name="Baker S.E."/>
            <person name="Grigoriev I.V."/>
            <person name="O'Malley M.A."/>
        </authorList>
    </citation>
    <scope>NUCLEOTIDE SEQUENCE [LARGE SCALE GENOMIC DNA]</scope>
    <source>
        <strain evidence="15">finn</strain>
    </source>
</reference>
<keyword evidence="7" id="KW-0630">Potassium</keyword>
<evidence type="ECO:0000256" key="3">
    <source>
        <dbReference type="ARBA" id="ARBA00022538"/>
    </source>
</evidence>
<dbReference type="PANTHER" id="PTHR11537:SF254">
    <property type="entry name" value="POTASSIUM VOLTAGE-GATED CHANNEL PROTEIN SHAB"/>
    <property type="match status" value="1"/>
</dbReference>
<evidence type="ECO:0000256" key="2">
    <source>
        <dbReference type="ARBA" id="ARBA00022448"/>
    </source>
</evidence>
<keyword evidence="2" id="KW-0813">Transport</keyword>
<dbReference type="GO" id="GO:0008076">
    <property type="term" value="C:voltage-gated potassium channel complex"/>
    <property type="evidence" value="ECO:0007669"/>
    <property type="project" value="InterPro"/>
</dbReference>
<evidence type="ECO:0000256" key="9">
    <source>
        <dbReference type="ARBA" id="ARBA00023065"/>
    </source>
</evidence>
<keyword evidence="4 12" id="KW-0812">Transmembrane</keyword>
<feature type="transmembrane region" description="Helical" evidence="12">
    <location>
        <begin position="151"/>
        <end position="172"/>
    </location>
</feature>
<dbReference type="Proteomes" id="UP000193719">
    <property type="component" value="Unassembled WGS sequence"/>
</dbReference>
<evidence type="ECO:0000259" key="13">
    <source>
        <dbReference type="Pfam" id="PF00520"/>
    </source>
</evidence>
<evidence type="ECO:0000313" key="15">
    <source>
        <dbReference type="Proteomes" id="UP000193719"/>
    </source>
</evidence>
<organism evidence="14 15">
    <name type="scientific">Piromyces finnis</name>
    <dbReference type="NCBI Taxonomy" id="1754191"/>
    <lineage>
        <taxon>Eukaryota</taxon>
        <taxon>Fungi</taxon>
        <taxon>Fungi incertae sedis</taxon>
        <taxon>Chytridiomycota</taxon>
        <taxon>Chytridiomycota incertae sedis</taxon>
        <taxon>Neocallimastigomycetes</taxon>
        <taxon>Neocallimastigales</taxon>
        <taxon>Neocallimastigaceae</taxon>
        <taxon>Piromyces</taxon>
    </lineage>
</organism>
<feature type="transmembrane region" description="Helical" evidence="12">
    <location>
        <begin position="179"/>
        <end position="197"/>
    </location>
</feature>
<dbReference type="Gene3D" id="1.20.120.350">
    <property type="entry name" value="Voltage-gated potassium channels. Chain C"/>
    <property type="match status" value="1"/>
</dbReference>
<keyword evidence="10 12" id="KW-0472">Membrane</keyword>
<evidence type="ECO:0000256" key="1">
    <source>
        <dbReference type="ARBA" id="ARBA00004141"/>
    </source>
</evidence>
<dbReference type="Gene3D" id="1.10.287.70">
    <property type="match status" value="1"/>
</dbReference>
<keyword evidence="15" id="KW-1185">Reference proteome</keyword>
<evidence type="ECO:0000256" key="11">
    <source>
        <dbReference type="ARBA" id="ARBA00023303"/>
    </source>
</evidence>
<name>A0A1Y1UWA1_9FUNG</name>
<feature type="transmembrane region" description="Helical" evidence="12">
    <location>
        <begin position="209"/>
        <end position="233"/>
    </location>
</feature>
<feature type="transmembrane region" description="Helical" evidence="12">
    <location>
        <begin position="21"/>
        <end position="41"/>
    </location>
</feature>
<dbReference type="EMBL" id="MCFH01000067">
    <property type="protein sequence ID" value="ORX42316.1"/>
    <property type="molecule type" value="Genomic_DNA"/>
</dbReference>
<comment type="caution">
    <text evidence="14">The sequence shown here is derived from an EMBL/GenBank/DDBJ whole genome shotgun (WGS) entry which is preliminary data.</text>
</comment>
<keyword evidence="6" id="KW-0851">Voltage-gated channel</keyword>